<dbReference type="InterPro" id="IPR038071">
    <property type="entry name" value="UROD/MetE-like_sf"/>
</dbReference>
<dbReference type="OMA" id="VSIHAME"/>
<dbReference type="GO" id="GO:0008652">
    <property type="term" value="P:amino acid biosynthetic process"/>
    <property type="evidence" value="ECO:0007669"/>
    <property type="project" value="InterPro"/>
</dbReference>
<feature type="domain" description="Cobalamin-independent methionine synthase MetE N-terminal" evidence="1">
    <location>
        <begin position="1"/>
        <end position="72"/>
    </location>
</feature>
<reference evidence="2 3" key="1">
    <citation type="journal article" date="2014" name="Nat. Genet.">
        <title>Genome sequence of the hot pepper provides insights into the evolution of pungency in Capsicum species.</title>
        <authorList>
            <person name="Kim S."/>
            <person name="Park M."/>
            <person name="Yeom S.I."/>
            <person name="Kim Y.M."/>
            <person name="Lee J.M."/>
            <person name="Lee H.A."/>
            <person name="Seo E."/>
            <person name="Choi J."/>
            <person name="Cheong K."/>
            <person name="Kim K.T."/>
            <person name="Jung K."/>
            <person name="Lee G.W."/>
            <person name="Oh S.K."/>
            <person name="Bae C."/>
            <person name="Kim S.B."/>
            <person name="Lee H.Y."/>
            <person name="Kim S.Y."/>
            <person name="Kim M.S."/>
            <person name="Kang B.C."/>
            <person name="Jo Y.D."/>
            <person name="Yang H.B."/>
            <person name="Jeong H.J."/>
            <person name="Kang W.H."/>
            <person name="Kwon J.K."/>
            <person name="Shin C."/>
            <person name="Lim J.Y."/>
            <person name="Park J.H."/>
            <person name="Huh J.H."/>
            <person name="Kim J.S."/>
            <person name="Kim B.D."/>
            <person name="Cohen O."/>
            <person name="Paran I."/>
            <person name="Suh M.C."/>
            <person name="Lee S.B."/>
            <person name="Kim Y.K."/>
            <person name="Shin Y."/>
            <person name="Noh S.J."/>
            <person name="Park J."/>
            <person name="Seo Y.S."/>
            <person name="Kwon S.Y."/>
            <person name="Kim H.A."/>
            <person name="Park J.M."/>
            <person name="Kim H.J."/>
            <person name="Choi S.B."/>
            <person name="Bosland P.W."/>
            <person name="Reeves G."/>
            <person name="Jo S.H."/>
            <person name="Lee B.W."/>
            <person name="Cho H.T."/>
            <person name="Choi H.S."/>
            <person name="Lee M.S."/>
            <person name="Yu Y."/>
            <person name="Do Choi Y."/>
            <person name="Park B.S."/>
            <person name="van Deynze A."/>
            <person name="Ashrafi H."/>
            <person name="Hill T."/>
            <person name="Kim W.T."/>
            <person name="Pai H.S."/>
            <person name="Ahn H.K."/>
            <person name="Yeam I."/>
            <person name="Giovannoni J.J."/>
            <person name="Rose J.K."/>
            <person name="Sorensen I."/>
            <person name="Lee S.J."/>
            <person name="Kim R.W."/>
            <person name="Choi I.Y."/>
            <person name="Choi B.S."/>
            <person name="Lim J.S."/>
            <person name="Lee Y.H."/>
            <person name="Choi D."/>
        </authorList>
    </citation>
    <scope>NUCLEOTIDE SEQUENCE [LARGE SCALE GENOMIC DNA]</scope>
    <source>
        <strain evidence="3">cv. CM334</strain>
    </source>
</reference>
<dbReference type="PANTHER" id="PTHR30519">
    <property type="entry name" value="5-METHYLTETRAHYDROPTEROYLTRIGLUTAMATE--HOMOCYSTEINE METHYLTRANSFERASE"/>
    <property type="match status" value="1"/>
</dbReference>
<protein>
    <recommendedName>
        <fullName evidence="1">Cobalamin-independent methionine synthase MetE N-terminal domain-containing protein</fullName>
    </recommendedName>
</protein>
<dbReference type="Pfam" id="PF08267">
    <property type="entry name" value="Meth_synt_1"/>
    <property type="match status" value="1"/>
</dbReference>
<accession>A0A2G2YNA7</accession>
<dbReference type="AlphaFoldDB" id="A0A2G2YNA7"/>
<evidence type="ECO:0000313" key="2">
    <source>
        <dbReference type="EMBL" id="PHT71237.1"/>
    </source>
</evidence>
<dbReference type="EMBL" id="AYRZ02000010">
    <property type="protein sequence ID" value="PHT71237.1"/>
    <property type="molecule type" value="Genomic_DNA"/>
</dbReference>
<dbReference type="SUPFAM" id="SSF51726">
    <property type="entry name" value="UROD/MetE-like"/>
    <property type="match status" value="1"/>
</dbReference>
<sequence length="74" mass="8508">MLGAVPSRYNWTGGEIEFSTYFSMARGNVSIHAMEKNRWFDTNYYYTVPELGPDVNFSYASHKAVNEYKEAKGI</sequence>
<dbReference type="GO" id="GO:0008270">
    <property type="term" value="F:zinc ion binding"/>
    <property type="evidence" value="ECO:0007669"/>
    <property type="project" value="InterPro"/>
</dbReference>
<dbReference type="Proteomes" id="UP000222542">
    <property type="component" value="Unassembled WGS sequence"/>
</dbReference>
<dbReference type="Gramene" id="PHT71237">
    <property type="protein sequence ID" value="PHT71237"/>
    <property type="gene ID" value="T459_26341"/>
</dbReference>
<name>A0A2G2YNA7_CAPAN</name>
<dbReference type="Gene3D" id="3.20.20.210">
    <property type="match status" value="1"/>
</dbReference>
<evidence type="ECO:0000313" key="3">
    <source>
        <dbReference type="Proteomes" id="UP000222542"/>
    </source>
</evidence>
<dbReference type="GO" id="GO:0003871">
    <property type="term" value="F:5-methyltetrahydropteroyltriglutamate-homocysteine S-methyltransferase activity"/>
    <property type="evidence" value="ECO:0007669"/>
    <property type="project" value="InterPro"/>
</dbReference>
<organism evidence="2 3">
    <name type="scientific">Capsicum annuum</name>
    <name type="common">Capsicum pepper</name>
    <dbReference type="NCBI Taxonomy" id="4072"/>
    <lineage>
        <taxon>Eukaryota</taxon>
        <taxon>Viridiplantae</taxon>
        <taxon>Streptophyta</taxon>
        <taxon>Embryophyta</taxon>
        <taxon>Tracheophyta</taxon>
        <taxon>Spermatophyta</taxon>
        <taxon>Magnoliopsida</taxon>
        <taxon>eudicotyledons</taxon>
        <taxon>Gunneridae</taxon>
        <taxon>Pentapetalae</taxon>
        <taxon>asterids</taxon>
        <taxon>lamiids</taxon>
        <taxon>Solanales</taxon>
        <taxon>Solanaceae</taxon>
        <taxon>Solanoideae</taxon>
        <taxon>Capsiceae</taxon>
        <taxon>Capsicum</taxon>
    </lineage>
</organism>
<comment type="caution">
    <text evidence="2">The sequence shown here is derived from an EMBL/GenBank/DDBJ whole genome shotgun (WGS) entry which is preliminary data.</text>
</comment>
<dbReference type="InterPro" id="IPR013215">
    <property type="entry name" value="Cbl-indep_Met_Synth_N"/>
</dbReference>
<proteinExistence type="predicted"/>
<evidence type="ECO:0000259" key="1">
    <source>
        <dbReference type="Pfam" id="PF08267"/>
    </source>
</evidence>
<reference evidence="2 3" key="2">
    <citation type="journal article" date="2017" name="Genome Biol.">
        <title>New reference genome sequences of hot pepper reveal the massive evolution of plant disease-resistance genes by retroduplication.</title>
        <authorList>
            <person name="Kim S."/>
            <person name="Park J."/>
            <person name="Yeom S.I."/>
            <person name="Kim Y.M."/>
            <person name="Seo E."/>
            <person name="Kim K.T."/>
            <person name="Kim M.S."/>
            <person name="Lee J.M."/>
            <person name="Cheong K."/>
            <person name="Shin H.S."/>
            <person name="Kim S.B."/>
            <person name="Han K."/>
            <person name="Lee J."/>
            <person name="Park M."/>
            <person name="Lee H.A."/>
            <person name="Lee H.Y."/>
            <person name="Lee Y."/>
            <person name="Oh S."/>
            <person name="Lee J.H."/>
            <person name="Choi E."/>
            <person name="Choi E."/>
            <person name="Lee S.E."/>
            <person name="Jeon J."/>
            <person name="Kim H."/>
            <person name="Choi G."/>
            <person name="Song H."/>
            <person name="Lee J."/>
            <person name="Lee S.C."/>
            <person name="Kwon J.K."/>
            <person name="Lee H.Y."/>
            <person name="Koo N."/>
            <person name="Hong Y."/>
            <person name="Kim R.W."/>
            <person name="Kang W.H."/>
            <person name="Huh J.H."/>
            <person name="Kang B.C."/>
            <person name="Yang T.J."/>
            <person name="Lee Y.H."/>
            <person name="Bennetzen J.L."/>
            <person name="Choi D."/>
        </authorList>
    </citation>
    <scope>NUCLEOTIDE SEQUENCE [LARGE SCALE GENOMIC DNA]</scope>
    <source>
        <strain evidence="3">cv. CM334</strain>
    </source>
</reference>
<keyword evidence="3" id="KW-1185">Reference proteome</keyword>
<dbReference type="STRING" id="4072.A0A2G2YNA7"/>
<gene>
    <name evidence="2" type="ORF">T459_26341</name>
</gene>